<accession>A0A8B7ZGV8</accession>
<feature type="compositionally biased region" description="Low complexity" evidence="5">
    <location>
        <begin position="279"/>
        <end position="289"/>
    </location>
</feature>
<evidence type="ECO:0000256" key="4">
    <source>
        <dbReference type="ARBA" id="ARBA00023212"/>
    </source>
</evidence>
<feature type="compositionally biased region" description="Pro residues" evidence="5">
    <location>
        <begin position="595"/>
        <end position="605"/>
    </location>
</feature>
<feature type="region of interest" description="Disordered" evidence="5">
    <location>
        <begin position="208"/>
        <end position="238"/>
    </location>
</feature>
<feature type="compositionally biased region" description="Low complexity" evidence="5">
    <location>
        <begin position="360"/>
        <end position="404"/>
    </location>
</feature>
<feature type="compositionally biased region" description="Polar residues" evidence="5">
    <location>
        <begin position="21"/>
        <end position="31"/>
    </location>
</feature>
<evidence type="ECO:0000313" key="10">
    <source>
        <dbReference type="RefSeq" id="XP_022102479.1"/>
    </source>
</evidence>
<feature type="compositionally biased region" description="Low complexity" evidence="5">
    <location>
        <begin position="328"/>
        <end position="343"/>
    </location>
</feature>
<keyword evidence="4" id="KW-0206">Cytoskeleton</keyword>
<protein>
    <submittedName>
        <fullName evidence="8 9">Flocculation protein FLO11-like isoform X1</fullName>
    </submittedName>
</protein>
<dbReference type="AlphaFoldDB" id="A0A8B7ZGV8"/>
<evidence type="ECO:0000313" key="8">
    <source>
        <dbReference type="RefSeq" id="XP_022102476.1"/>
    </source>
</evidence>
<dbReference type="GO" id="GO:0015630">
    <property type="term" value="C:microtubule cytoskeleton"/>
    <property type="evidence" value="ECO:0007669"/>
    <property type="project" value="TreeGrafter"/>
</dbReference>
<feature type="region of interest" description="Disordered" evidence="5">
    <location>
        <begin position="253"/>
        <end position="439"/>
    </location>
</feature>
<comment type="subcellular location">
    <subcellularLocation>
        <location evidence="1">Cytoplasm</location>
        <location evidence="1">Cytoskeleton</location>
    </subcellularLocation>
</comment>
<dbReference type="Pfam" id="PF15259">
    <property type="entry name" value="GTSE1_N"/>
    <property type="match status" value="1"/>
</dbReference>
<sequence>MQSSGEDHLHTTEIMTERCSQDTQNSNGSTPWTYLADEHLIDREKFDFDLPVSPVESEKVEVDDEDEVFFGPVGFTEACIAKKTQLHSQSPNECKPMSPLNVEQYLELFLEANKVAMELTKEKKRDASQGSDDQGCTGKETGAVDDFSKKTEESTVGGVVADSQKQSEQSTGAKPSTEVSDCHIERVAVANLPGKTDVRNFKRLVRKDMRSPRRGTYTISVSPANTPPPPHLPSADDCVSKLARDKPQTLTFTAAQSNKQLSLKAPKSKLPVKGTQRSKLPLKGGLKKLVPPPNPSSGTSTDKLLRKKLSSPPKRKRLNSCESEDLISEASSSLASETSDTPSLSLGQPKGKRPQPGSFHTKGTTGPHPPTKAATSSSTVASSQHKSTDKAAAVNSVKAPAAKPRLLQQGPLQRRVVQASRQLKPVKPGQRGFLQSANRPQPVKAVVGLVKVPSANKDASEATPKKAGNLRQTPSRKLCTPTVSTPVHQDKKVVPKRLLTNEQSASKPAARSLSTSTMPTPQSKLMPPSTPSRSDSKVVPASASSMWRRSGIPTPSRRSIASSSRLSSTSSTISNPSPVQFRALRTSTTTSSPSGSPPPPKPAPPTAKEAIIKLDLDSSPACTKEVTLCDGRAPLETKTNLQEGKTNSPVVGLLVDIIPDPEEKVHLSKDAVSREGSRLYKENLIDLL</sequence>
<dbReference type="RefSeq" id="XP_022102476.1">
    <property type="nucleotide sequence ID" value="XM_022246784.1"/>
</dbReference>
<feature type="compositionally biased region" description="Polar residues" evidence="5">
    <location>
        <begin position="163"/>
        <end position="179"/>
    </location>
</feature>
<feature type="compositionally biased region" description="Polar residues" evidence="5">
    <location>
        <begin position="500"/>
        <end position="523"/>
    </location>
</feature>
<dbReference type="PANTHER" id="PTHR21584:SF9">
    <property type="entry name" value="G2 AND S PHASE-EXPRESSED PROTEIN 1 N-TERMINAL DOMAIN-CONTAINING PROTEIN"/>
    <property type="match status" value="1"/>
</dbReference>
<dbReference type="GO" id="GO:0008017">
    <property type="term" value="F:microtubule binding"/>
    <property type="evidence" value="ECO:0007669"/>
    <property type="project" value="TreeGrafter"/>
</dbReference>
<dbReference type="GeneID" id="110985635"/>
<dbReference type="RefSeq" id="XP_022102479.1">
    <property type="nucleotide sequence ID" value="XM_022246787.1"/>
</dbReference>
<dbReference type="PANTHER" id="PTHR21584">
    <property type="entry name" value="DIFFERENTIAL DISPLAY AND ACTIVATED BY P53 DDA3 /G2 S PHASE EXPRESSED 1"/>
    <property type="match status" value="1"/>
</dbReference>
<feature type="compositionally biased region" description="Polar residues" evidence="5">
    <location>
        <begin position="470"/>
        <end position="487"/>
    </location>
</feature>
<organism evidence="7 8">
    <name type="scientific">Acanthaster planci</name>
    <name type="common">Crown-of-thorns starfish</name>
    <dbReference type="NCBI Taxonomy" id="133434"/>
    <lineage>
        <taxon>Eukaryota</taxon>
        <taxon>Metazoa</taxon>
        <taxon>Echinodermata</taxon>
        <taxon>Eleutherozoa</taxon>
        <taxon>Asterozoa</taxon>
        <taxon>Asteroidea</taxon>
        <taxon>Valvatacea</taxon>
        <taxon>Valvatida</taxon>
        <taxon>Acanthasteridae</taxon>
        <taxon>Acanthaster</taxon>
    </lineage>
</organism>
<keyword evidence="7" id="KW-1185">Reference proteome</keyword>
<feature type="compositionally biased region" description="Basic and acidic residues" evidence="5">
    <location>
        <begin position="1"/>
        <end position="20"/>
    </location>
</feature>
<feature type="region of interest" description="Disordered" evidence="5">
    <location>
        <begin position="121"/>
        <end position="179"/>
    </location>
</feature>
<feature type="region of interest" description="Disordered" evidence="5">
    <location>
        <begin position="1"/>
        <end position="31"/>
    </location>
</feature>
<dbReference type="RefSeq" id="XP_022102477.1">
    <property type="nucleotide sequence ID" value="XM_022246785.1"/>
</dbReference>
<keyword evidence="3" id="KW-0597">Phosphoprotein</keyword>
<feature type="compositionally biased region" description="Low complexity" evidence="5">
    <location>
        <begin position="552"/>
        <end position="577"/>
    </location>
</feature>
<evidence type="ECO:0000256" key="2">
    <source>
        <dbReference type="ARBA" id="ARBA00022490"/>
    </source>
</evidence>
<reference evidence="8 9" key="1">
    <citation type="submission" date="2025-04" db="UniProtKB">
        <authorList>
            <consortium name="RefSeq"/>
        </authorList>
    </citation>
    <scope>IDENTIFICATION</scope>
</reference>
<feature type="compositionally biased region" description="Basic residues" evidence="5">
    <location>
        <begin position="305"/>
        <end position="318"/>
    </location>
</feature>
<gene>
    <name evidence="8 9 10" type="primary">LOC110985635</name>
</gene>
<dbReference type="KEGG" id="aplc:110985635"/>
<evidence type="ECO:0000256" key="3">
    <source>
        <dbReference type="ARBA" id="ARBA00022553"/>
    </source>
</evidence>
<evidence type="ECO:0000313" key="7">
    <source>
        <dbReference type="Proteomes" id="UP000694845"/>
    </source>
</evidence>
<evidence type="ECO:0000313" key="9">
    <source>
        <dbReference type="RefSeq" id="XP_022102477.1"/>
    </source>
</evidence>
<dbReference type="Proteomes" id="UP000694845">
    <property type="component" value="Unplaced"/>
</dbReference>
<name>A0A8B7ZGV8_ACAPL</name>
<dbReference type="InterPro" id="IPR026657">
    <property type="entry name" value="DDA3/GTSE-1"/>
</dbReference>
<evidence type="ECO:0000259" key="6">
    <source>
        <dbReference type="Pfam" id="PF15259"/>
    </source>
</evidence>
<evidence type="ECO:0000256" key="1">
    <source>
        <dbReference type="ARBA" id="ARBA00004245"/>
    </source>
</evidence>
<keyword evidence="2" id="KW-0963">Cytoplasm</keyword>
<evidence type="ECO:0000256" key="5">
    <source>
        <dbReference type="SAM" id="MobiDB-lite"/>
    </source>
</evidence>
<feature type="domain" description="G2 and S phase-expressed protein 1 N-terminal" evidence="6">
    <location>
        <begin position="40"/>
        <end position="151"/>
    </location>
</feature>
<proteinExistence type="predicted"/>
<feature type="region of interest" description="Disordered" evidence="5">
    <location>
        <begin position="455"/>
        <end position="606"/>
    </location>
</feature>
<dbReference type="OrthoDB" id="10072587at2759"/>
<dbReference type="InterPro" id="IPR032768">
    <property type="entry name" value="GTSE1_N"/>
</dbReference>